<evidence type="ECO:0000256" key="4">
    <source>
        <dbReference type="PROSITE-ProRule" id="PRU00335"/>
    </source>
</evidence>
<organism evidence="6 7">
    <name type="scientific">Hoyosella altamirensis</name>
    <dbReference type="NCBI Taxonomy" id="616997"/>
    <lineage>
        <taxon>Bacteria</taxon>
        <taxon>Bacillati</taxon>
        <taxon>Actinomycetota</taxon>
        <taxon>Actinomycetes</taxon>
        <taxon>Mycobacteriales</taxon>
        <taxon>Hoyosellaceae</taxon>
        <taxon>Hoyosella</taxon>
    </lineage>
</organism>
<proteinExistence type="predicted"/>
<evidence type="ECO:0000256" key="2">
    <source>
        <dbReference type="ARBA" id="ARBA00023125"/>
    </source>
</evidence>
<dbReference type="InterPro" id="IPR036271">
    <property type="entry name" value="Tet_transcr_reg_TetR-rel_C_sf"/>
</dbReference>
<sequence>MTIYSGSADPDRVLPLLWRHAAGTDAAAPTAGRKPGLTIDAVVAAGIGVADALGLEALSMSRVAGQLGVGTMTLYTYVPSKGELLDLMVDSVLATAEWPSAEGPWRCQVTRYADVVRGMYRRHVWLGQVSTVRPPIGPGMLGESEYVLSALADLSLPPRERTAAAHAITMLAHAIGREEAEAAYLERVTGQSNDAWWGDRMELWEKYFEPERHPAMTAAWEGGGYDETTTSQTSHAAEFALKCLLDGLGGASDEANQSS</sequence>
<dbReference type="GO" id="GO:0003677">
    <property type="term" value="F:DNA binding"/>
    <property type="evidence" value="ECO:0007669"/>
    <property type="project" value="UniProtKB-UniRule"/>
</dbReference>
<dbReference type="Gene3D" id="1.10.357.10">
    <property type="entry name" value="Tetracycline Repressor, domain 2"/>
    <property type="match status" value="1"/>
</dbReference>
<dbReference type="Proteomes" id="UP000567922">
    <property type="component" value="Unassembled WGS sequence"/>
</dbReference>
<evidence type="ECO:0000256" key="3">
    <source>
        <dbReference type="ARBA" id="ARBA00023163"/>
    </source>
</evidence>
<dbReference type="GO" id="GO:0045892">
    <property type="term" value="P:negative regulation of DNA-templated transcription"/>
    <property type="evidence" value="ECO:0007669"/>
    <property type="project" value="InterPro"/>
</dbReference>
<evidence type="ECO:0000313" key="6">
    <source>
        <dbReference type="EMBL" id="MBB3036688.1"/>
    </source>
</evidence>
<keyword evidence="1" id="KW-0805">Transcription regulation</keyword>
<dbReference type="EMBL" id="JACHWS010000001">
    <property type="protein sequence ID" value="MBB3036688.1"/>
    <property type="molecule type" value="Genomic_DNA"/>
</dbReference>
<dbReference type="AlphaFoldDB" id="A0A839RKD8"/>
<dbReference type="InterPro" id="IPR009057">
    <property type="entry name" value="Homeodomain-like_sf"/>
</dbReference>
<dbReference type="OrthoDB" id="2570341at2"/>
<protein>
    <submittedName>
        <fullName evidence="6">AcrR family transcriptional regulator</fullName>
    </submittedName>
</protein>
<name>A0A839RKD8_9ACTN</name>
<dbReference type="RefSeq" id="WP_064440901.1">
    <property type="nucleotide sequence ID" value="NZ_BDDI01000010.1"/>
</dbReference>
<keyword evidence="7" id="KW-1185">Reference proteome</keyword>
<feature type="domain" description="HTH tetR-type" evidence="5">
    <location>
        <begin position="36"/>
        <end position="96"/>
    </location>
</feature>
<evidence type="ECO:0000259" key="5">
    <source>
        <dbReference type="PROSITE" id="PS50977"/>
    </source>
</evidence>
<dbReference type="SUPFAM" id="SSF48498">
    <property type="entry name" value="Tetracyclin repressor-like, C-terminal domain"/>
    <property type="match status" value="1"/>
</dbReference>
<accession>A0A839RKD8</accession>
<feature type="DNA-binding region" description="H-T-H motif" evidence="4">
    <location>
        <begin position="59"/>
        <end position="78"/>
    </location>
</feature>
<dbReference type="InterPro" id="IPR004111">
    <property type="entry name" value="Repressor_TetR_C"/>
</dbReference>
<dbReference type="InterPro" id="IPR001647">
    <property type="entry name" value="HTH_TetR"/>
</dbReference>
<gene>
    <name evidence="6" type="ORF">FHU29_001122</name>
</gene>
<dbReference type="PROSITE" id="PS50977">
    <property type="entry name" value="HTH_TETR_2"/>
    <property type="match status" value="1"/>
</dbReference>
<keyword evidence="3" id="KW-0804">Transcription</keyword>
<comment type="caution">
    <text evidence="6">The sequence shown here is derived from an EMBL/GenBank/DDBJ whole genome shotgun (WGS) entry which is preliminary data.</text>
</comment>
<dbReference type="SUPFAM" id="SSF46689">
    <property type="entry name" value="Homeodomain-like"/>
    <property type="match status" value="1"/>
</dbReference>
<dbReference type="Pfam" id="PF02909">
    <property type="entry name" value="TetR_C_1"/>
    <property type="match status" value="1"/>
</dbReference>
<reference evidence="6 7" key="1">
    <citation type="submission" date="2020-08" db="EMBL/GenBank/DDBJ databases">
        <title>Sequencing the genomes of 1000 actinobacteria strains.</title>
        <authorList>
            <person name="Klenk H.-P."/>
        </authorList>
    </citation>
    <scope>NUCLEOTIDE SEQUENCE [LARGE SCALE GENOMIC DNA]</scope>
    <source>
        <strain evidence="6 7">DSM 45258</strain>
    </source>
</reference>
<keyword evidence="2 4" id="KW-0238">DNA-binding</keyword>
<evidence type="ECO:0000313" key="7">
    <source>
        <dbReference type="Proteomes" id="UP000567922"/>
    </source>
</evidence>
<dbReference type="Gene3D" id="1.10.10.60">
    <property type="entry name" value="Homeodomain-like"/>
    <property type="match status" value="1"/>
</dbReference>
<evidence type="ECO:0000256" key="1">
    <source>
        <dbReference type="ARBA" id="ARBA00023015"/>
    </source>
</evidence>